<dbReference type="InterPro" id="IPR016181">
    <property type="entry name" value="Acyl_CoA_acyltransferase"/>
</dbReference>
<sequence length="155" mass="17307">MSAHGKGALMKPVHFSLRAATLEDEPFLLALRTRTMTRYLRKAGQAIDEAAHLARIRFHLEDARIIQRDGVDVGLLKAYRSDGQWVISQIQILPQYQHQGIGASAIRSVLALAARDNMPVSLQVLKVNPAQHLYAKLGFYIVSETTSAYHMRADT</sequence>
<gene>
    <name evidence="2" type="ORF">WM40_02625</name>
</gene>
<dbReference type="PROSITE" id="PS51186">
    <property type="entry name" value="GNAT"/>
    <property type="match status" value="1"/>
</dbReference>
<proteinExistence type="predicted"/>
<dbReference type="PATRIC" id="fig|28092.6.peg.614"/>
<protein>
    <recommendedName>
        <fullName evidence="1">N-acetyltransferase domain-containing protein</fullName>
    </recommendedName>
</protein>
<dbReference type="STRING" id="28092.WM40_02625"/>
<dbReference type="Pfam" id="PF13508">
    <property type="entry name" value="Acetyltransf_7"/>
    <property type="match status" value="1"/>
</dbReference>
<dbReference type="AlphaFoldDB" id="A0A0F5K4V6"/>
<dbReference type="SUPFAM" id="SSF55729">
    <property type="entry name" value="Acyl-CoA N-acyltransferases (Nat)"/>
    <property type="match status" value="1"/>
</dbReference>
<evidence type="ECO:0000259" key="1">
    <source>
        <dbReference type="PROSITE" id="PS51186"/>
    </source>
</evidence>
<dbReference type="InterPro" id="IPR000182">
    <property type="entry name" value="GNAT_dom"/>
</dbReference>
<evidence type="ECO:0000313" key="2">
    <source>
        <dbReference type="EMBL" id="KKB64909.1"/>
    </source>
</evidence>
<dbReference type="GO" id="GO:0016747">
    <property type="term" value="F:acyltransferase activity, transferring groups other than amino-acyl groups"/>
    <property type="evidence" value="ECO:0007669"/>
    <property type="project" value="InterPro"/>
</dbReference>
<accession>A0A0F5K4V6</accession>
<comment type="caution">
    <text evidence="2">The sequence shown here is derived from an EMBL/GenBank/DDBJ whole genome shotgun (WGS) entry which is preliminary data.</text>
</comment>
<dbReference type="EMBL" id="LAQU01000002">
    <property type="protein sequence ID" value="KKB64909.1"/>
    <property type="molecule type" value="Genomic_DNA"/>
</dbReference>
<evidence type="ECO:0000313" key="3">
    <source>
        <dbReference type="Proteomes" id="UP000033618"/>
    </source>
</evidence>
<feature type="domain" description="N-acetyltransferase" evidence="1">
    <location>
        <begin position="15"/>
        <end position="155"/>
    </location>
</feature>
<keyword evidence="3" id="KW-1185">Reference proteome</keyword>
<dbReference type="Gene3D" id="3.40.630.30">
    <property type="match status" value="1"/>
</dbReference>
<organism evidence="2 3">
    <name type="scientific">Robbsia andropogonis</name>
    <dbReference type="NCBI Taxonomy" id="28092"/>
    <lineage>
        <taxon>Bacteria</taxon>
        <taxon>Pseudomonadati</taxon>
        <taxon>Pseudomonadota</taxon>
        <taxon>Betaproteobacteria</taxon>
        <taxon>Burkholderiales</taxon>
        <taxon>Burkholderiaceae</taxon>
        <taxon>Robbsia</taxon>
    </lineage>
</organism>
<dbReference type="CDD" id="cd04301">
    <property type="entry name" value="NAT_SF"/>
    <property type="match status" value="1"/>
</dbReference>
<dbReference type="RefSeq" id="WP_046152074.1">
    <property type="nucleotide sequence ID" value="NZ_CP191273.1"/>
</dbReference>
<name>A0A0F5K4V6_9BURK</name>
<reference evidence="2 3" key="1">
    <citation type="submission" date="2015-03" db="EMBL/GenBank/DDBJ databases">
        <title>Draft Genome Sequence of Burkholderia andropogonis type strain ICMP2807, isolated from Sorghum bicolor.</title>
        <authorList>
            <person name="Lopes-Santos L."/>
            <person name="Castro D.B."/>
            <person name="Ottoboni L.M."/>
            <person name="Park D."/>
            <person name="Weirc B.S."/>
            <person name="Destefano S.A."/>
        </authorList>
    </citation>
    <scope>NUCLEOTIDE SEQUENCE [LARGE SCALE GENOMIC DNA]</scope>
    <source>
        <strain evidence="2 3">ICMP2807</strain>
    </source>
</reference>
<dbReference type="Proteomes" id="UP000033618">
    <property type="component" value="Unassembled WGS sequence"/>
</dbReference>